<name>A0A8A1L9L5_AJEC8</name>
<dbReference type="VEuPathDB" id="FungiDB:I7I53_09406"/>
<sequence>MSYYWCYQCVNGYFCRARSYISFLHLLPMSPSYIGARRLQVGGSSEPVKWSVQVYSPRGCVVSTVMSAGCLSLMYIYLTLCSVIGNVY</sequence>
<dbReference type="EMBL" id="CP069102">
    <property type="protein sequence ID" value="QSS49134.1"/>
    <property type="molecule type" value="Genomic_DNA"/>
</dbReference>
<reference evidence="2" key="1">
    <citation type="submission" date="2021-01" db="EMBL/GenBank/DDBJ databases">
        <title>Chromosome-level genome assembly of a human fungal pathogen reveals clustering of transcriptionally co-regulated genes.</title>
        <authorList>
            <person name="Voorhies M."/>
            <person name="Cohen S."/>
            <person name="Shea T.P."/>
            <person name="Petrus S."/>
            <person name="Munoz J.F."/>
            <person name="Poplawski S."/>
            <person name="Goldman W.E."/>
            <person name="Michael T."/>
            <person name="Cuomo C.A."/>
            <person name="Sil A."/>
            <person name="Beyhan S."/>
        </authorList>
    </citation>
    <scope>NUCLEOTIDE SEQUENCE</scope>
    <source>
        <strain evidence="2">H88</strain>
    </source>
</reference>
<protein>
    <submittedName>
        <fullName evidence="2">Uncharacterized protein</fullName>
    </submittedName>
</protein>
<evidence type="ECO:0000313" key="2">
    <source>
        <dbReference type="EMBL" id="QSS49134.1"/>
    </source>
</evidence>
<accession>A0A8A1L9L5</accession>
<feature type="transmembrane region" description="Helical" evidence="1">
    <location>
        <begin position="59"/>
        <end position="78"/>
    </location>
</feature>
<dbReference type="AlphaFoldDB" id="A0A8A1L9L5"/>
<organism evidence="2 3">
    <name type="scientific">Ajellomyces capsulatus (strain H88)</name>
    <name type="common">Darling's disease fungus</name>
    <name type="synonym">Histoplasma capsulatum</name>
    <dbReference type="NCBI Taxonomy" id="544711"/>
    <lineage>
        <taxon>Eukaryota</taxon>
        <taxon>Fungi</taxon>
        <taxon>Dikarya</taxon>
        <taxon>Ascomycota</taxon>
        <taxon>Pezizomycotina</taxon>
        <taxon>Eurotiomycetes</taxon>
        <taxon>Eurotiomycetidae</taxon>
        <taxon>Onygenales</taxon>
        <taxon>Ajellomycetaceae</taxon>
        <taxon>Histoplasma</taxon>
    </lineage>
</organism>
<evidence type="ECO:0000256" key="1">
    <source>
        <dbReference type="SAM" id="Phobius"/>
    </source>
</evidence>
<evidence type="ECO:0000313" key="3">
    <source>
        <dbReference type="Proteomes" id="UP000663419"/>
    </source>
</evidence>
<keyword evidence="1" id="KW-0812">Transmembrane</keyword>
<proteinExistence type="predicted"/>
<gene>
    <name evidence="2" type="ORF">I7I53_09406</name>
</gene>
<keyword evidence="1" id="KW-0472">Membrane</keyword>
<keyword evidence="1" id="KW-1133">Transmembrane helix</keyword>
<dbReference type="Proteomes" id="UP000663419">
    <property type="component" value="Chromosome 1"/>
</dbReference>